<dbReference type="EMBL" id="ACIL03000016">
    <property type="protein sequence ID" value="ESL02374.1"/>
    <property type="molecule type" value="Genomic_DNA"/>
</dbReference>
<gene>
    <name evidence="1" type="ORF">GCWU0000282_002509</name>
</gene>
<dbReference type="STRING" id="592026.GCWU0000282_002509"/>
<dbReference type="Proteomes" id="UP000018227">
    <property type="component" value="Unassembled WGS sequence"/>
</dbReference>
<protein>
    <submittedName>
        <fullName evidence="1">Uncharacterized protein</fullName>
    </submittedName>
</protein>
<dbReference type="RefSeq" id="WP_023355368.1">
    <property type="nucleotide sequence ID" value="NZ_KI535369.1"/>
</dbReference>
<sequence>MQKNTGKESGTSLSLNGDGYGAFLMYKIRRRLEITKEEKQA</sequence>
<accession>V2XJM9</accession>
<evidence type="ECO:0000313" key="1">
    <source>
        <dbReference type="EMBL" id="ESL02374.1"/>
    </source>
</evidence>
<comment type="caution">
    <text evidence="1">The sequence shown here is derived from an EMBL/GenBank/DDBJ whole genome shotgun (WGS) entry which is preliminary data.</text>
</comment>
<keyword evidence="2" id="KW-1185">Reference proteome</keyword>
<dbReference type="HOGENOM" id="CLU_3267502_0_0_9"/>
<reference evidence="1 2" key="1">
    <citation type="submission" date="2013-06" db="EMBL/GenBank/DDBJ databases">
        <authorList>
            <person name="Weinstock G."/>
            <person name="Sodergren E."/>
            <person name="Clifton S."/>
            <person name="Fulton L."/>
            <person name="Fulton B."/>
            <person name="Courtney L."/>
            <person name="Fronick C."/>
            <person name="Harrison M."/>
            <person name="Strong C."/>
            <person name="Farmer C."/>
            <person name="Delahaunty K."/>
            <person name="Markovic C."/>
            <person name="Hall O."/>
            <person name="Minx P."/>
            <person name="Tomlinson C."/>
            <person name="Mitreva M."/>
            <person name="Nelson J."/>
            <person name="Hou S."/>
            <person name="Wollam A."/>
            <person name="Pepin K.H."/>
            <person name="Johnson M."/>
            <person name="Bhonagiri V."/>
            <person name="Nash W.E."/>
            <person name="Warren W."/>
            <person name="Chinwalla A."/>
            <person name="Mardis E.R."/>
            <person name="Wilson R.K."/>
        </authorList>
    </citation>
    <scope>NUCLEOTIDE SEQUENCE [LARGE SCALE GENOMIC DNA]</scope>
    <source>
        <strain evidence="1 2">ATCC 51271</strain>
    </source>
</reference>
<dbReference type="AlphaFoldDB" id="V2XJM9"/>
<evidence type="ECO:0000313" key="2">
    <source>
        <dbReference type="Proteomes" id="UP000018227"/>
    </source>
</evidence>
<proteinExistence type="predicted"/>
<name>V2XJM9_9FIRM</name>
<organism evidence="1 2">
    <name type="scientific">Catonella morbi ATCC 51271</name>
    <dbReference type="NCBI Taxonomy" id="592026"/>
    <lineage>
        <taxon>Bacteria</taxon>
        <taxon>Bacillati</taxon>
        <taxon>Bacillota</taxon>
        <taxon>Clostridia</taxon>
        <taxon>Lachnospirales</taxon>
        <taxon>Lachnospiraceae</taxon>
        <taxon>Catonella</taxon>
    </lineage>
</organism>